<evidence type="ECO:0008006" key="4">
    <source>
        <dbReference type="Google" id="ProtNLM"/>
    </source>
</evidence>
<reference evidence="2 3" key="1">
    <citation type="submission" date="2024-02" db="EMBL/GenBank/DDBJ databases">
        <title>Chromosome-scale genome assembly of the rough periwinkle Littorina saxatilis.</title>
        <authorList>
            <person name="De Jode A."/>
            <person name="Faria R."/>
            <person name="Formenti G."/>
            <person name="Sims Y."/>
            <person name="Smith T.P."/>
            <person name="Tracey A."/>
            <person name="Wood J.M.D."/>
            <person name="Zagrodzka Z.B."/>
            <person name="Johannesson K."/>
            <person name="Butlin R.K."/>
            <person name="Leder E.H."/>
        </authorList>
    </citation>
    <scope>NUCLEOTIDE SEQUENCE [LARGE SCALE GENOMIC DNA]</scope>
    <source>
        <strain evidence="2">Snail1</strain>
        <tissue evidence="2">Muscle</tissue>
    </source>
</reference>
<accession>A0AAN9BQM2</accession>
<protein>
    <recommendedName>
        <fullName evidence="4">Interleukin-6</fullName>
    </recommendedName>
</protein>
<keyword evidence="3" id="KW-1185">Reference proteome</keyword>
<feature type="signal peptide" evidence="1">
    <location>
        <begin position="1"/>
        <end position="31"/>
    </location>
</feature>
<gene>
    <name evidence="2" type="ORF">V1264_013477</name>
</gene>
<feature type="chain" id="PRO_5042912083" description="Interleukin-6" evidence="1">
    <location>
        <begin position="32"/>
        <end position="278"/>
    </location>
</feature>
<keyword evidence="1" id="KW-0732">Signal</keyword>
<evidence type="ECO:0000313" key="2">
    <source>
        <dbReference type="EMBL" id="KAK7109434.1"/>
    </source>
</evidence>
<organism evidence="2 3">
    <name type="scientific">Littorina saxatilis</name>
    <dbReference type="NCBI Taxonomy" id="31220"/>
    <lineage>
        <taxon>Eukaryota</taxon>
        <taxon>Metazoa</taxon>
        <taxon>Spiralia</taxon>
        <taxon>Lophotrochozoa</taxon>
        <taxon>Mollusca</taxon>
        <taxon>Gastropoda</taxon>
        <taxon>Caenogastropoda</taxon>
        <taxon>Littorinimorpha</taxon>
        <taxon>Littorinoidea</taxon>
        <taxon>Littorinidae</taxon>
        <taxon>Littorina</taxon>
    </lineage>
</organism>
<proteinExistence type="predicted"/>
<evidence type="ECO:0000256" key="1">
    <source>
        <dbReference type="SAM" id="SignalP"/>
    </source>
</evidence>
<dbReference type="EMBL" id="JBAMIC010000003">
    <property type="protein sequence ID" value="KAK7109434.1"/>
    <property type="molecule type" value="Genomic_DNA"/>
</dbReference>
<sequence length="278" mass="31495">MRSSTNMKMNTAAFRTSALAMFSLLIGVTSSFPHQGHSSPVTSDGWLIPSQPGAEKSHLIMWMMTEKQLAPRISGLAESALELLTFACQREGHELLEDCLDFAASLPNVSGIDDVLSQQVLQSEQQKQFVKVLVENAYHSLEQLHSLLENYVFSDAMDECKLGSKSDLPSEICHIFQHFRRSLRIATRQYRDLITSFYKIKLAPASTKDLQVDVDEDQVNEQETAIKALYVAVNRLNEISSVLEYSVEFSWFSRFERKSKRGGRGGIRKKSRKNRKVQ</sequence>
<comment type="caution">
    <text evidence="2">The sequence shown here is derived from an EMBL/GenBank/DDBJ whole genome shotgun (WGS) entry which is preliminary data.</text>
</comment>
<name>A0AAN9BQM2_9CAEN</name>
<evidence type="ECO:0000313" key="3">
    <source>
        <dbReference type="Proteomes" id="UP001374579"/>
    </source>
</evidence>
<dbReference type="AlphaFoldDB" id="A0AAN9BQM2"/>
<dbReference type="Proteomes" id="UP001374579">
    <property type="component" value="Unassembled WGS sequence"/>
</dbReference>